<dbReference type="InterPro" id="IPR006137">
    <property type="entry name" value="NADH_UbQ_OxRdtase-like_20kDa"/>
</dbReference>
<dbReference type="KEGG" id="drt:Dret_2259"/>
<organism evidence="5 6">
    <name type="scientific">Desulfohalobium retbaense (strain ATCC 49708 / DSM 5692 / JCM 16813 / HR100)</name>
    <dbReference type="NCBI Taxonomy" id="485915"/>
    <lineage>
        <taxon>Bacteria</taxon>
        <taxon>Pseudomonadati</taxon>
        <taxon>Thermodesulfobacteriota</taxon>
        <taxon>Desulfovibrionia</taxon>
        <taxon>Desulfovibrionales</taxon>
        <taxon>Desulfohalobiaceae</taxon>
        <taxon>Desulfohalobium</taxon>
    </lineage>
</organism>
<dbReference type="GO" id="GO:0051536">
    <property type="term" value="F:iron-sulfur cluster binding"/>
    <property type="evidence" value="ECO:0007669"/>
    <property type="project" value="InterPro"/>
</dbReference>
<keyword evidence="6" id="KW-1185">Reference proteome</keyword>
<dbReference type="SUPFAM" id="SSF56770">
    <property type="entry name" value="HydA/Nqo6-like"/>
    <property type="match status" value="1"/>
</dbReference>
<comment type="subcellular location">
    <subcellularLocation>
        <location evidence="1">Periplasm</location>
    </subcellularLocation>
</comment>
<keyword evidence="3" id="KW-0560">Oxidoreductase</keyword>
<dbReference type="PANTHER" id="PTHR42845:SF2">
    <property type="entry name" value="F420-NON-REDUCING HYDROGENASE VHU SUBUNIT G"/>
    <property type="match status" value="1"/>
</dbReference>
<evidence type="ECO:0000256" key="1">
    <source>
        <dbReference type="ARBA" id="ARBA00004418"/>
    </source>
</evidence>
<evidence type="ECO:0000256" key="3">
    <source>
        <dbReference type="ARBA" id="ARBA00023002"/>
    </source>
</evidence>
<sequence>MSRRMSIAMNWAGACGGCDVSLLDTQGKLLELTAVADVVYWPVALDYKRSDLEALPEKSVDIGLFNGVVRTSEQAEDARRLRERCRVLVAYGACACHGGIPGLANQSDREEIFRVAYQDTVSTDNPDQIRPQQRTPVPGGEVTLPAFHDSVRALHQVVDVDYFLPGCPPTPERILDLLGVVQAYNAGDDLPPAGSILAPEATLCQECPRAETRRAGRMPRLYRPHEIVADPETCFLEQGVICMGPFTRGGCGSACITVNMPCRGCFGPAPGVYDPGAEALSVFGSVAGEGGEDFLSRGEMKRAVNSFRDPLGSVYRFTLPCGIVPRKVKDNGGK</sequence>
<dbReference type="InterPro" id="IPR037024">
    <property type="entry name" value="NiFe_Hase_small_N_sf"/>
</dbReference>
<gene>
    <name evidence="5" type="ordered locus">Dret_2259</name>
</gene>
<dbReference type="PROSITE" id="PS51257">
    <property type="entry name" value="PROKAR_LIPOPROTEIN"/>
    <property type="match status" value="1"/>
</dbReference>
<dbReference type="HOGENOM" id="CLU_053270_0_0_7"/>
<dbReference type="PANTHER" id="PTHR42845">
    <property type="entry name" value="COENZYME F420-REDUCING HYDROGENASE, GAMMA SUBUNIT"/>
    <property type="match status" value="1"/>
</dbReference>
<accession>C8X546</accession>
<evidence type="ECO:0000256" key="2">
    <source>
        <dbReference type="ARBA" id="ARBA00022764"/>
    </source>
</evidence>
<dbReference type="STRING" id="485915.Dret_2259"/>
<dbReference type="Pfam" id="PF01058">
    <property type="entry name" value="Oxidored_q6"/>
    <property type="match status" value="1"/>
</dbReference>
<dbReference type="InterPro" id="IPR051349">
    <property type="entry name" value="Hydrogenase_assoc-protein"/>
</dbReference>
<evidence type="ECO:0000313" key="5">
    <source>
        <dbReference type="EMBL" id="ACV69543.1"/>
    </source>
</evidence>
<dbReference type="Gene3D" id="3.40.50.700">
    <property type="entry name" value="NADH:ubiquinone oxidoreductase-like, 20kDa subunit"/>
    <property type="match status" value="1"/>
</dbReference>
<protein>
    <submittedName>
        <fullName evidence="5">NADH ubiquinone oxidoreductase 20 kDa subunit</fullName>
    </submittedName>
</protein>
<name>C8X546_DESRD</name>
<dbReference type="Proteomes" id="UP000001052">
    <property type="component" value="Chromosome"/>
</dbReference>
<keyword evidence="2" id="KW-0574">Periplasm</keyword>
<dbReference type="eggNOG" id="COG1941">
    <property type="taxonomic scope" value="Bacteria"/>
</dbReference>
<feature type="domain" description="NADH:ubiquinone oxidoreductase-like 20kDa subunit" evidence="4">
    <location>
        <begin position="15"/>
        <end position="178"/>
    </location>
</feature>
<dbReference type="AlphaFoldDB" id="C8X546"/>
<reference evidence="5 6" key="2">
    <citation type="journal article" date="2010" name="Stand. Genomic Sci.">
        <title>Complete genome sequence of Desulfohalobium retbaense type strain (HR(100)).</title>
        <authorList>
            <person name="Spring S."/>
            <person name="Nolan M."/>
            <person name="Lapidus A."/>
            <person name="Glavina Del Rio T."/>
            <person name="Copeland A."/>
            <person name="Tice H."/>
            <person name="Cheng J.F."/>
            <person name="Lucas S."/>
            <person name="Land M."/>
            <person name="Chen F."/>
            <person name="Bruce D."/>
            <person name="Goodwin L."/>
            <person name="Pitluck S."/>
            <person name="Ivanova N."/>
            <person name="Mavromatis K."/>
            <person name="Mikhailova N."/>
            <person name="Pati A."/>
            <person name="Chen A."/>
            <person name="Palaniappan K."/>
            <person name="Hauser L."/>
            <person name="Chang Y.J."/>
            <person name="Jeffries C.D."/>
            <person name="Munk C."/>
            <person name="Kiss H."/>
            <person name="Chain P."/>
            <person name="Han C."/>
            <person name="Brettin T."/>
            <person name="Detter J.C."/>
            <person name="Schuler E."/>
            <person name="Goker M."/>
            <person name="Rohde M."/>
            <person name="Bristow J."/>
            <person name="Eisen J.A."/>
            <person name="Markowitz V."/>
            <person name="Hugenholtz P."/>
            <person name="Kyrpides N.C."/>
            <person name="Klenk H.P."/>
        </authorList>
    </citation>
    <scope>NUCLEOTIDE SEQUENCE [LARGE SCALE GENOMIC DNA]</scope>
    <source>
        <strain evidence="5 6">DSM 5692</strain>
    </source>
</reference>
<reference evidence="6" key="1">
    <citation type="submission" date="2009-09" db="EMBL/GenBank/DDBJ databases">
        <title>The complete chromosome of Desulfohalobium retbaense DSM 5692.</title>
        <authorList>
            <consortium name="US DOE Joint Genome Institute (JGI-PGF)"/>
            <person name="Lucas S."/>
            <person name="Copeland A."/>
            <person name="Lapidus A."/>
            <person name="Glavina del Rio T."/>
            <person name="Dalin E."/>
            <person name="Tice H."/>
            <person name="Bruce D."/>
            <person name="Goodwin L."/>
            <person name="Pitluck S."/>
            <person name="Kyrpides N."/>
            <person name="Mavromatis K."/>
            <person name="Ivanova N."/>
            <person name="Mikhailova N."/>
            <person name="Munk A.C."/>
            <person name="Brettin T."/>
            <person name="Detter J.C."/>
            <person name="Han C."/>
            <person name="Tapia R."/>
            <person name="Larimer F."/>
            <person name="Land M."/>
            <person name="Hauser L."/>
            <person name="Markowitz V."/>
            <person name="Cheng J.-F."/>
            <person name="Hugenholtz P."/>
            <person name="Woyke T."/>
            <person name="Wu D."/>
            <person name="Spring S."/>
            <person name="Klenk H.-P."/>
            <person name="Eisen J.A."/>
        </authorList>
    </citation>
    <scope>NUCLEOTIDE SEQUENCE [LARGE SCALE GENOMIC DNA]</scope>
    <source>
        <strain evidence="6">DSM 5692</strain>
    </source>
</reference>
<dbReference type="RefSeq" id="WP_015752684.1">
    <property type="nucleotide sequence ID" value="NC_013223.1"/>
</dbReference>
<evidence type="ECO:0000259" key="4">
    <source>
        <dbReference type="Pfam" id="PF01058"/>
    </source>
</evidence>
<dbReference type="EMBL" id="CP001734">
    <property type="protein sequence ID" value="ACV69543.1"/>
    <property type="molecule type" value="Genomic_DNA"/>
</dbReference>
<dbReference type="GO" id="GO:0016491">
    <property type="term" value="F:oxidoreductase activity"/>
    <property type="evidence" value="ECO:0007669"/>
    <property type="project" value="UniProtKB-KW"/>
</dbReference>
<evidence type="ECO:0000313" key="6">
    <source>
        <dbReference type="Proteomes" id="UP000001052"/>
    </source>
</evidence>
<dbReference type="OrthoDB" id="9787729at2"/>
<proteinExistence type="predicted"/>
<keyword evidence="5" id="KW-0830">Ubiquinone</keyword>
<dbReference type="GO" id="GO:0042597">
    <property type="term" value="C:periplasmic space"/>
    <property type="evidence" value="ECO:0007669"/>
    <property type="project" value="UniProtKB-SubCell"/>
</dbReference>